<protein>
    <submittedName>
        <fullName evidence="1">Uncharacterized protein</fullName>
    </submittedName>
</protein>
<organism evidence="1 2">
    <name type="scientific">Trypanosoma brucei gambiense (strain MHOM/CI/86/DAL972)</name>
    <dbReference type="NCBI Taxonomy" id="679716"/>
    <lineage>
        <taxon>Eukaryota</taxon>
        <taxon>Discoba</taxon>
        <taxon>Euglenozoa</taxon>
        <taxon>Kinetoplastea</taxon>
        <taxon>Metakinetoplastina</taxon>
        <taxon>Trypanosomatida</taxon>
        <taxon>Trypanosomatidae</taxon>
        <taxon>Trypanosoma</taxon>
    </lineage>
</organism>
<gene>
    <name evidence="1" type="ORF">TbgDal_XI1470</name>
</gene>
<proteinExistence type="predicted"/>
<evidence type="ECO:0000313" key="2">
    <source>
        <dbReference type="Proteomes" id="UP000002316"/>
    </source>
</evidence>
<name>D0A5T0_TRYB9</name>
<sequence>MVHHIILNEIKNISRNNRGKRRNRKKSMKYLSVVNADVTSRFISLQPSNLNFRCFFSFFSFLCGFGSINPLIQSLSSHLEEALVTIRFENTQHMLNGDKIRHLSKIHTRVCQNASTKKRTRRKKRRISTGTYKIQTLVESKKKWRGDLKEEYKFI</sequence>
<dbReference type="AlphaFoldDB" id="D0A5T0"/>
<dbReference type="Proteomes" id="UP000002316">
    <property type="component" value="Chromosome 11"/>
</dbReference>
<accession>D0A5T0</accession>
<dbReference type="EMBL" id="FN554974">
    <property type="protein sequence ID" value="CBH17031.1"/>
    <property type="molecule type" value="Genomic_DNA"/>
</dbReference>
<reference evidence="2" key="1">
    <citation type="journal article" date="2010" name="PLoS Negl. Trop. Dis.">
        <title>The genome sequence of Trypanosoma brucei gambiense, causative agent of chronic human african trypanosomiasis.</title>
        <authorList>
            <person name="Jackson A.P."/>
            <person name="Sanders M."/>
            <person name="Berry A."/>
            <person name="McQuillan J."/>
            <person name="Aslett M.A."/>
            <person name="Quail M.A."/>
            <person name="Chukualim B."/>
            <person name="Capewell P."/>
            <person name="MacLeod A."/>
            <person name="Melville S.E."/>
            <person name="Gibson W."/>
            <person name="Barry J.D."/>
            <person name="Berriman M."/>
            <person name="Hertz-Fowler C."/>
        </authorList>
    </citation>
    <scope>NUCLEOTIDE SEQUENCE [LARGE SCALE GENOMIC DNA]</scope>
    <source>
        <strain evidence="2">MHOM/CI/86/DAL972</strain>
    </source>
</reference>
<dbReference type="RefSeq" id="XP_011779295.1">
    <property type="nucleotide sequence ID" value="XM_011780993.1"/>
</dbReference>
<evidence type="ECO:0000313" key="1">
    <source>
        <dbReference type="EMBL" id="CBH17031.1"/>
    </source>
</evidence>
<dbReference type="KEGG" id="tbg:TbgDal_XI1470"/>
<dbReference type="GeneID" id="23866653"/>